<evidence type="ECO:0000313" key="2">
    <source>
        <dbReference type="Proteomes" id="UP000501240"/>
    </source>
</evidence>
<evidence type="ECO:0000313" key="1">
    <source>
        <dbReference type="EMBL" id="QKG25401.1"/>
    </source>
</evidence>
<sequence length="651" mass="69582">MVRLYGRENGLRLAGELLRLRPGAPAGEPPALIFTGSGGAGKTALLDAVEERLEERAPHARLDGIALQGSSVPDILAALSLELNRRSGRLDGLRFPRLLVGRMVMDEPLIRAAVGVAADPGKARPEVRRILDGYRDPGALENFLSRLAGAVVPSVAAGAAGAMVDAASADVISRVLSDLMSNGLRFPTFVRRRSELEKGESWYGAGTEGLDELVKLNVRYHDYAKYQGWVDQLLLEAFLADIEDEFTNGPAADGGYKCAILVDDAEGAAAFIRALQSAGAARARTPPIGVIAAVRGGPAARSLAGGAGSTSLTEIDAPAAFSDPAVRRLPVALPDLTLKQTEEMAREAGFYDHTAEMIHRFTAGNPHATARLVRAAAECDGERPDVGTLLARPYDPADDADPGQPIGERLVDDFLSAFSPRQREHLITTAAARDQDEAQFITAALLSPDDAGFVLRSDVWQPARGAGPETLPAVLHGLLARRLAERVSGGTTWDALHARLRPAEPGHGLTAEEEIRDLYHALALGDLPHVTRRLAALLTEMRGTAWLGLVATVTAAPRRTPAVRDPSGEAERLARTVDAEDIPRLRNPRAMAVLVAGLWIAADPFTGPARRDLHIAIGAAYDLIAQDARSESAELNDRAEAHREIAKRWPR</sequence>
<dbReference type="AlphaFoldDB" id="A0A7D3ZP36"/>
<dbReference type="InterPro" id="IPR027417">
    <property type="entry name" value="P-loop_NTPase"/>
</dbReference>
<dbReference type="RefSeq" id="WP_173099021.1">
    <property type="nucleotide sequence ID" value="NZ_CP053892.1"/>
</dbReference>
<accession>A0A7D3ZP36</accession>
<proteinExistence type="predicted"/>
<dbReference type="Proteomes" id="UP000501240">
    <property type="component" value="Chromosome"/>
</dbReference>
<protein>
    <submittedName>
        <fullName evidence="1">Uncharacterized protein</fullName>
    </submittedName>
</protein>
<name>A0A7D3ZP36_ACTVE</name>
<keyword evidence="2" id="KW-1185">Reference proteome</keyword>
<dbReference type="SUPFAM" id="SSF52540">
    <property type="entry name" value="P-loop containing nucleoside triphosphate hydrolases"/>
    <property type="match status" value="1"/>
</dbReference>
<organism evidence="1 2">
    <name type="scientific">Actinomadura verrucosospora</name>
    <dbReference type="NCBI Taxonomy" id="46165"/>
    <lineage>
        <taxon>Bacteria</taxon>
        <taxon>Bacillati</taxon>
        <taxon>Actinomycetota</taxon>
        <taxon>Actinomycetes</taxon>
        <taxon>Streptosporangiales</taxon>
        <taxon>Thermomonosporaceae</taxon>
        <taxon>Actinomadura</taxon>
    </lineage>
</organism>
<gene>
    <name evidence="1" type="ORF">ACTIVE_7053</name>
</gene>
<dbReference type="EMBL" id="CP053892">
    <property type="protein sequence ID" value="QKG25401.1"/>
    <property type="molecule type" value="Genomic_DNA"/>
</dbReference>
<reference evidence="1 2" key="1">
    <citation type="submission" date="2020-05" db="EMBL/GenBank/DDBJ databases">
        <title>Actinomadura verrucosospora NRRL-B18236 (PFL_A860) Genome sequencing and assembly.</title>
        <authorList>
            <person name="Samborskyy M."/>
        </authorList>
    </citation>
    <scope>NUCLEOTIDE SEQUENCE [LARGE SCALE GENOMIC DNA]</scope>
    <source>
        <strain evidence="1 2">NRRL:B18236</strain>
    </source>
</reference>